<dbReference type="Pfam" id="PF04531">
    <property type="entry name" value="Phage_holin_1"/>
    <property type="match status" value="1"/>
</dbReference>
<evidence type="ECO:0000313" key="3">
    <source>
        <dbReference type="Proteomes" id="UP000050969"/>
    </source>
</evidence>
<dbReference type="PATRIC" id="fig|1293598.4.peg.1143"/>
<accession>A0A0R2MSJ6</accession>
<protein>
    <recommendedName>
        <fullName evidence="4">Holin</fullName>
    </recommendedName>
</protein>
<evidence type="ECO:0000313" key="2">
    <source>
        <dbReference type="EMBL" id="KRO16533.1"/>
    </source>
</evidence>
<keyword evidence="1" id="KW-0812">Transmembrane</keyword>
<reference evidence="2 3" key="1">
    <citation type="journal article" date="2015" name="Genome Announc.">
        <title>Expanding the biotechnology potential of lactobacilli through comparative genomics of 213 strains and associated genera.</title>
        <authorList>
            <person name="Sun Z."/>
            <person name="Harris H.M."/>
            <person name="McCann A."/>
            <person name="Guo C."/>
            <person name="Argimon S."/>
            <person name="Zhang W."/>
            <person name="Yang X."/>
            <person name="Jeffery I.B."/>
            <person name="Cooney J.C."/>
            <person name="Kagawa T.F."/>
            <person name="Liu W."/>
            <person name="Song Y."/>
            <person name="Salvetti E."/>
            <person name="Wrobel A."/>
            <person name="Rasinkangas P."/>
            <person name="Parkhill J."/>
            <person name="Rea M.C."/>
            <person name="O'Sullivan O."/>
            <person name="Ritari J."/>
            <person name="Douillard F.P."/>
            <person name="Paul Ross R."/>
            <person name="Yang R."/>
            <person name="Briner A.E."/>
            <person name="Felis G.E."/>
            <person name="de Vos W.M."/>
            <person name="Barrangou R."/>
            <person name="Klaenhammer T.R."/>
            <person name="Caufield P.W."/>
            <person name="Cui Y."/>
            <person name="Zhang H."/>
            <person name="O'Toole P.W."/>
        </authorList>
    </citation>
    <scope>NUCLEOTIDE SEQUENCE [LARGE SCALE GENOMIC DNA]</scope>
    <source>
        <strain evidence="2 3">DSM 24301</strain>
    </source>
</reference>
<proteinExistence type="predicted"/>
<comment type="caution">
    <text evidence="2">The sequence shown here is derived from an EMBL/GenBank/DDBJ whole genome shotgun (WGS) entry which is preliminary data.</text>
</comment>
<organism evidence="2 3">
    <name type="scientific">Lacticaseibacillus saniviri JCM 17471 = DSM 24301</name>
    <dbReference type="NCBI Taxonomy" id="1293598"/>
    <lineage>
        <taxon>Bacteria</taxon>
        <taxon>Bacillati</taxon>
        <taxon>Bacillota</taxon>
        <taxon>Bacilli</taxon>
        <taxon>Lactobacillales</taxon>
        <taxon>Lactobacillaceae</taxon>
        <taxon>Lacticaseibacillus</taxon>
    </lineage>
</organism>
<evidence type="ECO:0008006" key="4">
    <source>
        <dbReference type="Google" id="ProtNLM"/>
    </source>
</evidence>
<keyword evidence="3" id="KW-1185">Reference proteome</keyword>
<dbReference type="InterPro" id="IPR006485">
    <property type="entry name" value="Phage-like_holin"/>
</dbReference>
<keyword evidence="1" id="KW-0472">Membrane</keyword>
<dbReference type="AlphaFoldDB" id="A0A0R2MSJ6"/>
<evidence type="ECO:0000256" key="1">
    <source>
        <dbReference type="SAM" id="Phobius"/>
    </source>
</evidence>
<sequence length="65" mass="7017">MHSKLWWTSIISLSIVLAQQVGHLFGWEITGDTANQIMAIVNTMLSIGGALGLIYDTGGNNETKV</sequence>
<name>A0A0R2MSJ6_9LACO</name>
<dbReference type="EMBL" id="JQCE01000036">
    <property type="protein sequence ID" value="KRO16533.1"/>
    <property type="molecule type" value="Genomic_DNA"/>
</dbReference>
<keyword evidence="1" id="KW-1133">Transmembrane helix</keyword>
<feature type="transmembrane region" description="Helical" evidence="1">
    <location>
        <begin position="34"/>
        <end position="55"/>
    </location>
</feature>
<dbReference type="Proteomes" id="UP000050969">
    <property type="component" value="Unassembled WGS sequence"/>
</dbReference>
<gene>
    <name evidence="2" type="ORF">IV56_GL001088</name>
</gene>